<evidence type="ECO:0008006" key="5">
    <source>
        <dbReference type="Google" id="ProtNLM"/>
    </source>
</evidence>
<reference evidence="3" key="1">
    <citation type="submission" date="2023-07" db="EMBL/GenBank/DDBJ databases">
        <authorList>
            <person name="Kim M.K."/>
        </authorList>
    </citation>
    <scope>NUCLEOTIDE SEQUENCE</scope>
    <source>
        <strain evidence="3">M29</strain>
    </source>
</reference>
<accession>A0ABT9AB45</accession>
<evidence type="ECO:0000256" key="2">
    <source>
        <dbReference type="SAM" id="SignalP"/>
    </source>
</evidence>
<keyword evidence="4" id="KW-1185">Reference proteome</keyword>
<feature type="signal peptide" evidence="2">
    <location>
        <begin position="1"/>
        <end position="22"/>
    </location>
</feature>
<dbReference type="Proteomes" id="UP001167796">
    <property type="component" value="Unassembled WGS sequence"/>
</dbReference>
<dbReference type="RefSeq" id="WP_305011100.1">
    <property type="nucleotide sequence ID" value="NZ_JAUQSX010000004.1"/>
</dbReference>
<keyword evidence="2" id="KW-0732">Signal</keyword>
<dbReference type="EMBL" id="JAUQSX010000004">
    <property type="protein sequence ID" value="MDO7846410.1"/>
    <property type="molecule type" value="Genomic_DNA"/>
</dbReference>
<feature type="chain" id="PRO_5045330100" description="Cytochrome c domain-containing protein" evidence="2">
    <location>
        <begin position="23"/>
        <end position="499"/>
    </location>
</feature>
<proteinExistence type="predicted"/>
<evidence type="ECO:0000256" key="1">
    <source>
        <dbReference type="SAM" id="MobiDB-lite"/>
    </source>
</evidence>
<organism evidence="3 4">
    <name type="scientific">Hymenobacter mellowenesis</name>
    <dbReference type="NCBI Taxonomy" id="3063995"/>
    <lineage>
        <taxon>Bacteria</taxon>
        <taxon>Pseudomonadati</taxon>
        <taxon>Bacteroidota</taxon>
        <taxon>Cytophagia</taxon>
        <taxon>Cytophagales</taxon>
        <taxon>Hymenobacteraceae</taxon>
        <taxon>Hymenobacter</taxon>
    </lineage>
</organism>
<sequence>MRKSYLLPVVLAACTLISSCSSQETKKETTTDAPVAGAEPTADLPGIQPVPLPDPGIAGFQFPQDSTTIMGWVAAGNTTAISQHGWGIWTALTSLTTQSYGGARLRVFETWHTKAEVNALMYESAARPAQFKGLEVRPLASIRRTLDRPRQFSRDPKLRALATGHRVSDGADTTVVETVSYSPEAAATLVQQKLFRPDTLQQKLNSGQRAVSGFSARATAIKPVYEIVPASKGGTLYKMKTWTGSPATPPAGGFYQSLWSSCVYVDPLNRVKPNKQQGNPPFSCSGSTPTNTFNINDFIHYKLTAAEAAAFNRLQGDSVAQAGDFAILVAMHIATDEINNWTWQTMWWTPNPDRVPDPSSAAVVAARPAQLTGAPRHYAMSIAYQMVNPAQPPVPKDGIYVGASAYTFNPYLEAPFSSSTFTPYKALLRTKGVVVNNNFGVRTNCMSCHMQASFGSDATDPGYIGDTYVARGMPRFNGRLRTAFLWSIPDVARDNAKRK</sequence>
<gene>
    <name evidence="3" type="ORF">Q5H92_08585</name>
</gene>
<evidence type="ECO:0000313" key="4">
    <source>
        <dbReference type="Proteomes" id="UP001167796"/>
    </source>
</evidence>
<name>A0ABT9AB45_9BACT</name>
<feature type="region of interest" description="Disordered" evidence="1">
    <location>
        <begin position="23"/>
        <end position="47"/>
    </location>
</feature>
<comment type="caution">
    <text evidence="3">The sequence shown here is derived from an EMBL/GenBank/DDBJ whole genome shotgun (WGS) entry which is preliminary data.</text>
</comment>
<evidence type="ECO:0000313" key="3">
    <source>
        <dbReference type="EMBL" id="MDO7846410.1"/>
    </source>
</evidence>
<dbReference type="PROSITE" id="PS51257">
    <property type="entry name" value="PROKAR_LIPOPROTEIN"/>
    <property type="match status" value="1"/>
</dbReference>
<protein>
    <recommendedName>
        <fullName evidence="5">Cytochrome c domain-containing protein</fullName>
    </recommendedName>
</protein>